<evidence type="ECO:0000313" key="2">
    <source>
        <dbReference type="Proteomes" id="UP000614123"/>
    </source>
</evidence>
<dbReference type="Proteomes" id="UP000614123">
    <property type="component" value="Unassembled WGS sequence"/>
</dbReference>
<dbReference type="RefSeq" id="WP_198731743.1">
    <property type="nucleotide sequence ID" value="NZ_JAEILD010000184.1"/>
</dbReference>
<keyword evidence="2" id="KW-1185">Reference proteome</keyword>
<sequence length="86" mass="9533">MSDITDYKTLAESLARAIEQAEHKPGQWAETSQRMGGICCPGEPFDISKPLAREEPWAQFSYKRDSWLAVAAVNALPKLLALIAEN</sequence>
<organism evidence="1 2">
    <name type="scientific">Pseudomonas veronii</name>
    <dbReference type="NCBI Taxonomy" id="76761"/>
    <lineage>
        <taxon>Bacteria</taxon>
        <taxon>Pseudomonadati</taxon>
        <taxon>Pseudomonadota</taxon>
        <taxon>Gammaproteobacteria</taxon>
        <taxon>Pseudomonadales</taxon>
        <taxon>Pseudomonadaceae</taxon>
        <taxon>Pseudomonas</taxon>
    </lineage>
</organism>
<protein>
    <submittedName>
        <fullName evidence="1">Uncharacterized protein</fullName>
    </submittedName>
</protein>
<feature type="non-terminal residue" evidence="1">
    <location>
        <position position="86"/>
    </location>
</feature>
<proteinExistence type="predicted"/>
<name>A0ABS0VNC4_PSEVE</name>
<evidence type="ECO:0000313" key="1">
    <source>
        <dbReference type="EMBL" id="MBI6652990.1"/>
    </source>
</evidence>
<dbReference type="EMBL" id="JAEILD010000184">
    <property type="protein sequence ID" value="MBI6652990.1"/>
    <property type="molecule type" value="Genomic_DNA"/>
</dbReference>
<comment type="caution">
    <text evidence="1">The sequence shown here is derived from an EMBL/GenBank/DDBJ whole genome shotgun (WGS) entry which is preliminary data.</text>
</comment>
<gene>
    <name evidence="1" type="ORF">YA0849_28885</name>
</gene>
<accession>A0ABS0VNC4</accession>
<reference evidence="1 2" key="1">
    <citation type="submission" date="2020-12" db="EMBL/GenBank/DDBJ databases">
        <title>Comparative genomic insights into the epidemiology and virulence of plant pathogenic Pseudomonads from Turkey.</title>
        <authorList>
            <person name="Dillon M."/>
            <person name="Ruiz-Bedoya T."/>
            <person name="Bendalovic-Torma C."/>
            <person name="Guttman K.M."/>
            <person name="Kwak H."/>
            <person name="Middleton M.A."/>
            <person name="Wang P.W."/>
            <person name="Horuz S."/>
            <person name="Aysan Y."/>
            <person name="Guttman D.S."/>
        </authorList>
    </citation>
    <scope>NUCLEOTIDE SEQUENCE [LARGE SCALE GENOMIC DNA]</scope>
    <source>
        <strain evidence="1 2">S4_EA_3a</strain>
    </source>
</reference>